<dbReference type="PRINTS" id="PR00193">
    <property type="entry name" value="MYOSINHEAVY"/>
</dbReference>
<proteinExistence type="inferred from homology"/>
<dbReference type="Gene3D" id="1.10.10.820">
    <property type="match status" value="1"/>
</dbReference>
<dbReference type="Gene3D" id="3.30.40.10">
    <property type="entry name" value="Zinc/RING finger domain, C3HC4 (zinc finger)"/>
    <property type="match status" value="1"/>
</dbReference>
<feature type="compositionally biased region" description="Basic and acidic residues" evidence="12">
    <location>
        <begin position="1168"/>
        <end position="1183"/>
    </location>
</feature>
<dbReference type="GO" id="GO:0008270">
    <property type="term" value="F:zinc ion binding"/>
    <property type="evidence" value="ECO:0007669"/>
    <property type="project" value="UniProtKB-KW"/>
</dbReference>
<dbReference type="InterPro" id="IPR000306">
    <property type="entry name" value="Znf_FYVE"/>
</dbReference>
<evidence type="ECO:0000256" key="5">
    <source>
        <dbReference type="ARBA" id="ARBA00022833"/>
    </source>
</evidence>
<feature type="region of interest" description="Disordered" evidence="12">
    <location>
        <begin position="1083"/>
        <end position="1126"/>
    </location>
</feature>
<dbReference type="Gene3D" id="1.20.120.720">
    <property type="entry name" value="Myosin VI head, motor domain, U50 subdomain"/>
    <property type="match status" value="1"/>
</dbReference>
<feature type="compositionally biased region" description="Low complexity" evidence="12">
    <location>
        <begin position="1152"/>
        <end position="1167"/>
    </location>
</feature>
<evidence type="ECO:0000313" key="16">
    <source>
        <dbReference type="EMBL" id="CCA14630.1"/>
    </source>
</evidence>
<dbReference type="GO" id="GO:0005886">
    <property type="term" value="C:plasma membrane"/>
    <property type="evidence" value="ECO:0007669"/>
    <property type="project" value="TreeGrafter"/>
</dbReference>
<dbReference type="PANTHER" id="PTHR13140:SF729">
    <property type="entry name" value="UNCONVENTIONAL MYOSIN-IE"/>
    <property type="match status" value="1"/>
</dbReference>
<organism evidence="16">
    <name type="scientific">Albugo laibachii Nc14</name>
    <dbReference type="NCBI Taxonomy" id="890382"/>
    <lineage>
        <taxon>Eukaryota</taxon>
        <taxon>Sar</taxon>
        <taxon>Stramenopiles</taxon>
        <taxon>Oomycota</taxon>
        <taxon>Peronosporomycetes</taxon>
        <taxon>Albuginales</taxon>
        <taxon>Albuginaceae</taxon>
        <taxon>Albugo</taxon>
    </lineage>
</organism>
<evidence type="ECO:0000256" key="9">
    <source>
        <dbReference type="ARBA" id="ARBA00023203"/>
    </source>
</evidence>
<reference evidence="16" key="2">
    <citation type="submission" date="2011-02" db="EMBL/GenBank/DDBJ databases">
        <authorList>
            <person name="MacLean D."/>
        </authorList>
    </citation>
    <scope>NUCLEOTIDE SEQUENCE</scope>
</reference>
<feature type="compositionally biased region" description="Basic residues" evidence="12">
    <location>
        <begin position="1094"/>
        <end position="1103"/>
    </location>
</feature>
<evidence type="ECO:0000256" key="1">
    <source>
        <dbReference type="ARBA" id="ARBA00008314"/>
    </source>
</evidence>
<dbReference type="SUPFAM" id="SSF52540">
    <property type="entry name" value="P-loop containing nucleoside triphosphate hydrolases"/>
    <property type="match status" value="1"/>
</dbReference>
<dbReference type="PROSITE" id="PS50178">
    <property type="entry name" value="ZF_FYVE"/>
    <property type="match status" value="1"/>
</dbReference>
<evidence type="ECO:0000256" key="8">
    <source>
        <dbReference type="ARBA" id="ARBA00023175"/>
    </source>
</evidence>
<dbReference type="GO" id="GO:0007015">
    <property type="term" value="P:actin filament organization"/>
    <property type="evidence" value="ECO:0007669"/>
    <property type="project" value="TreeGrafter"/>
</dbReference>
<dbReference type="GO" id="GO:0000146">
    <property type="term" value="F:microfilament motor activity"/>
    <property type="evidence" value="ECO:0007669"/>
    <property type="project" value="TreeGrafter"/>
</dbReference>
<evidence type="ECO:0000256" key="4">
    <source>
        <dbReference type="ARBA" id="ARBA00022771"/>
    </source>
</evidence>
<feature type="binding site" evidence="11">
    <location>
        <begin position="106"/>
        <end position="113"/>
    </location>
    <ligand>
        <name>ATP</name>
        <dbReference type="ChEBI" id="CHEBI:30616"/>
    </ligand>
</feature>
<dbReference type="FunFam" id="1.20.58.530:FF:000007">
    <property type="entry name" value="Myosin IE"/>
    <property type="match status" value="1"/>
</dbReference>
<dbReference type="InterPro" id="IPR036961">
    <property type="entry name" value="Kinesin_motor_dom_sf"/>
</dbReference>
<gene>
    <name evidence="16" type="primary">AlNc14C5G691</name>
    <name evidence="16" type="ORF">ALNC14_007730</name>
</gene>
<dbReference type="GO" id="GO:0006897">
    <property type="term" value="P:endocytosis"/>
    <property type="evidence" value="ECO:0007669"/>
    <property type="project" value="TreeGrafter"/>
</dbReference>
<protein>
    <submittedName>
        <fullName evidence="16">Myosin IB heavy chain putative</fullName>
    </submittedName>
</protein>
<keyword evidence="4 10" id="KW-0863">Zinc-finger</keyword>
<evidence type="ECO:0000256" key="11">
    <source>
        <dbReference type="PROSITE-ProRule" id="PRU00782"/>
    </source>
</evidence>
<dbReference type="EMBL" id="FR824050">
    <property type="protein sequence ID" value="CCA14630.1"/>
    <property type="molecule type" value="Genomic_DNA"/>
</dbReference>
<reference evidence="16" key="1">
    <citation type="journal article" date="2011" name="PLoS Biol.">
        <title>Gene gain and loss during evolution of obligate parasitism in the white rust pathogen of Arabidopsis thaliana.</title>
        <authorList>
            <person name="Kemen E."/>
            <person name="Gardiner A."/>
            <person name="Schultz-Larsen T."/>
            <person name="Kemen A.C."/>
            <person name="Balmuth A.L."/>
            <person name="Robert-Seilaniantz A."/>
            <person name="Bailey K."/>
            <person name="Holub E."/>
            <person name="Studholme D.J."/>
            <person name="Maclean D."/>
            <person name="Jones J.D."/>
        </authorList>
    </citation>
    <scope>NUCLEOTIDE SEQUENCE</scope>
</reference>
<keyword evidence="7 11" id="KW-0518">Myosin</keyword>
<dbReference type="InterPro" id="IPR001609">
    <property type="entry name" value="Myosin_head_motor_dom-like"/>
</dbReference>
<dbReference type="AlphaFoldDB" id="F0W0Q6"/>
<dbReference type="GO" id="GO:0005524">
    <property type="term" value="F:ATP binding"/>
    <property type="evidence" value="ECO:0007669"/>
    <property type="project" value="UniProtKB-UniRule"/>
</dbReference>
<evidence type="ECO:0000259" key="14">
    <source>
        <dbReference type="PROSITE" id="PS51456"/>
    </source>
</evidence>
<dbReference type="Pfam" id="PF06017">
    <property type="entry name" value="Myosin_TH1"/>
    <property type="match status" value="1"/>
</dbReference>
<name>F0W0Q6_9STRA</name>
<feature type="region of interest" description="Actin-binding" evidence="11">
    <location>
        <begin position="611"/>
        <end position="633"/>
    </location>
</feature>
<feature type="compositionally biased region" description="Basic and acidic residues" evidence="12">
    <location>
        <begin position="1104"/>
        <end position="1126"/>
    </location>
</feature>
<dbReference type="PANTHER" id="PTHR13140">
    <property type="entry name" value="MYOSIN"/>
    <property type="match status" value="1"/>
</dbReference>
<evidence type="ECO:0000259" key="15">
    <source>
        <dbReference type="PROSITE" id="PS51757"/>
    </source>
</evidence>
<dbReference type="FunFam" id="3.40.850.10:FF:000101">
    <property type="entry name" value="Slow myosin heavy chain 2"/>
    <property type="match status" value="1"/>
</dbReference>
<dbReference type="InterPro" id="IPR010926">
    <property type="entry name" value="Myosin_TH1"/>
</dbReference>
<accession>F0W0Q6</accession>
<feature type="domain" description="FYVE-type" evidence="13">
    <location>
        <begin position="940"/>
        <end position="1000"/>
    </location>
</feature>
<dbReference type="PROSITE" id="PS51456">
    <property type="entry name" value="MYOSIN_MOTOR"/>
    <property type="match status" value="1"/>
</dbReference>
<dbReference type="Gene3D" id="1.20.5.4820">
    <property type="match status" value="1"/>
</dbReference>
<keyword evidence="8 11" id="KW-0505">Motor protein</keyword>
<dbReference type="Pfam" id="PF01363">
    <property type="entry name" value="FYVE"/>
    <property type="match status" value="1"/>
</dbReference>
<dbReference type="Gene3D" id="1.20.58.530">
    <property type="match status" value="1"/>
</dbReference>
<keyword evidence="9 11" id="KW-0009">Actin-binding</keyword>
<evidence type="ECO:0000256" key="7">
    <source>
        <dbReference type="ARBA" id="ARBA00023123"/>
    </source>
</evidence>
<evidence type="ECO:0000259" key="13">
    <source>
        <dbReference type="PROSITE" id="PS50178"/>
    </source>
</evidence>
<dbReference type="PROSITE" id="PS51757">
    <property type="entry name" value="TH1"/>
    <property type="match status" value="1"/>
</dbReference>
<keyword evidence="2" id="KW-0479">Metal-binding</keyword>
<feature type="region of interest" description="Disordered" evidence="12">
    <location>
        <begin position="1139"/>
        <end position="1209"/>
    </location>
</feature>
<dbReference type="InterPro" id="IPR011011">
    <property type="entry name" value="Znf_FYVE_PHD"/>
</dbReference>
<dbReference type="GO" id="GO:0005737">
    <property type="term" value="C:cytoplasm"/>
    <property type="evidence" value="ECO:0007669"/>
    <property type="project" value="TreeGrafter"/>
</dbReference>
<dbReference type="Gene3D" id="3.40.850.10">
    <property type="entry name" value="Kinesin motor domain"/>
    <property type="match status" value="1"/>
</dbReference>
<keyword evidence="5" id="KW-0862">Zinc</keyword>
<dbReference type="InterPro" id="IPR017455">
    <property type="entry name" value="Znf_FYVE-rel"/>
</dbReference>
<dbReference type="SMART" id="SM00242">
    <property type="entry name" value="MYSc"/>
    <property type="match status" value="1"/>
</dbReference>
<keyword evidence="3 11" id="KW-0547">Nucleotide-binding</keyword>
<dbReference type="Pfam" id="PF00063">
    <property type="entry name" value="Myosin_head"/>
    <property type="match status" value="1"/>
</dbReference>
<dbReference type="GO" id="GO:0016459">
    <property type="term" value="C:myosin complex"/>
    <property type="evidence" value="ECO:0007669"/>
    <property type="project" value="UniProtKB-KW"/>
</dbReference>
<feature type="domain" description="TH1" evidence="15">
    <location>
        <begin position="779"/>
        <end position="1085"/>
    </location>
</feature>
<sequence>MTPTRHTNEHALIGVNDMVLLTDVSEASILKNVKLRHAADIIYTYIGQVLVVLNPYKWLNIYDDEMMKRYVHQNRIDVPPHVFSISEDAYRMMLLERDHQCIIISGESGAGKTEASKQIQNYIATISHSGSGIDRIKRVFLESNPLLEAFGNAKTGRNNNSSRFGKFFELFFDDLGQPQGGKVTNYLLEKSRTITPRKEERNFHIFYQILRGLLSNSAFTEKLGLSGNTKKPQDFKYLNISECYDIDGVDDEKDFDDTMKAMQHVGMKKRQIELVIQTCVAILHLGNADFTAQTIQDAEGSTVKYPEPVITCCKLLGVDSDECLNNFCFKDFETMAPGGKVERYQVPQNPTQASARRDSLAKIIYGRLFDFLIERINHALDLQRRADEQDTTNFSHCTFKMDEMSRLGILDIYGFEVFDRNGFEQFCINYVNEKLQQLFIELTLRSEQDEYAREGIEWTPIPFFNNMVVCDLVDATYTKQTRQGAAQAPGIFLILDDTIKTMHSQEGEAIDKTFLGKVAGIHQNHPHFTKRGRDFEIRHYAGTVQYQTKGFGDTNKGALSPELYCMLQKSKNKLIRYLFPESSVEEEEKKSYNKPKYMAAPTEGSKIRTQSEALIHKLMECSPHYVRCLKSNDQKQANRFDDGRVLHQIKYLGLLENLRVRRAGFAYRGEYGRFLDRFRIISSETYPDHIFTGTDKKGTQLVLRSAAEGIPKLKEEAQFGKTMIFIRTPETLFSIEKLREDVMGKYVKKIQRIWRSYFGQRYFLKLNHEVAKLYEANEKIRQRVSICRPFQGDYLLPEKTDEIHARILEIMRFYGDSKKILFVDYVDKIMPRSSARIAMNDIHLAKRFRDCGSVYSASRLLVLTEQYFYVLEETSPISFEVGASKNVKCQIQPILGLRQRVHLTMIEGILLSTYADPCFILQIRPDPLLKEPDRSNWLEDRSVIQCMDTGKKFGLFCRRHHCRFSGKIYCDDVCKQVEVIPSLGYYTPVRVHDSCIGNISTEMLEDQLLLSEKKSEIVIFLADAIRVLADGKTIPINFQNSVQLRTALDKELSRSPQQEIIFSVTSTDELKLMGDHNSLQIQAPRGVPKEYSAKRRKRLKARRQRTEAKREEERAQRAQRRAQIEQDREYERIERIKLRKAKKQADREARLQSTQSSNSTTSSMMKSESAKARSSQDRFKKSIDLPQQSSGGMGSELAAILARRRGNAE</sequence>
<evidence type="ECO:0000256" key="12">
    <source>
        <dbReference type="SAM" id="MobiDB-lite"/>
    </source>
</evidence>
<dbReference type="HOGENOM" id="CLU_000192_7_7_1"/>
<dbReference type="InterPro" id="IPR027417">
    <property type="entry name" value="P-loop_NTPase"/>
</dbReference>
<evidence type="ECO:0000256" key="10">
    <source>
        <dbReference type="PROSITE-ProRule" id="PRU00091"/>
    </source>
</evidence>
<evidence type="ECO:0000256" key="2">
    <source>
        <dbReference type="ARBA" id="ARBA00022723"/>
    </source>
</evidence>
<dbReference type="InterPro" id="IPR013083">
    <property type="entry name" value="Znf_RING/FYVE/PHD"/>
</dbReference>
<evidence type="ECO:0000256" key="6">
    <source>
        <dbReference type="ARBA" id="ARBA00022840"/>
    </source>
</evidence>
<dbReference type="SUPFAM" id="SSF57903">
    <property type="entry name" value="FYVE/PHD zinc finger"/>
    <property type="match status" value="1"/>
</dbReference>
<dbReference type="GO" id="GO:0051015">
    <property type="term" value="F:actin filament binding"/>
    <property type="evidence" value="ECO:0007669"/>
    <property type="project" value="TreeGrafter"/>
</dbReference>
<dbReference type="FunFam" id="1.10.10.820:FF:000001">
    <property type="entry name" value="Myosin heavy chain"/>
    <property type="match status" value="1"/>
</dbReference>
<comment type="similarity">
    <text evidence="1 11">Belongs to the TRAFAC class myosin-kinesin ATPase superfamily. Myosin family.</text>
</comment>
<keyword evidence="6 11" id="KW-0067">ATP-binding</keyword>
<evidence type="ECO:0000256" key="3">
    <source>
        <dbReference type="ARBA" id="ARBA00022741"/>
    </source>
</evidence>
<feature type="domain" description="Myosin motor" evidence="14">
    <location>
        <begin position="13"/>
        <end position="740"/>
    </location>
</feature>
<dbReference type="SMART" id="SM00064">
    <property type="entry name" value="FYVE"/>
    <property type="match status" value="1"/>
</dbReference>